<gene>
    <name evidence="1" type="ORF">CLH61_11325</name>
</gene>
<dbReference type="PANTHER" id="PTHR35868">
    <property type="entry name" value="DUF2804 DOMAIN-CONTAINING PROTEIN-RELATED"/>
    <property type="match status" value="1"/>
</dbReference>
<evidence type="ECO:0008006" key="3">
    <source>
        <dbReference type="Google" id="ProtNLM"/>
    </source>
</evidence>
<evidence type="ECO:0000313" key="2">
    <source>
        <dbReference type="Proteomes" id="UP000231409"/>
    </source>
</evidence>
<name>A0A2G1UKU1_9GAMM</name>
<dbReference type="Proteomes" id="UP000231409">
    <property type="component" value="Unassembled WGS sequence"/>
</dbReference>
<dbReference type="PANTHER" id="PTHR35868:SF4">
    <property type="entry name" value="DUF2804 DOMAIN-CONTAINING PROTEIN"/>
    <property type="match status" value="1"/>
</dbReference>
<comment type="caution">
    <text evidence="1">The sequence shown here is derived from an EMBL/GenBank/DDBJ whole genome shotgun (WGS) entry which is preliminary data.</text>
</comment>
<sequence length="337" mass="38151">MNGYDGKLIDERGQVTPGVLPQAVAEVNYLDYDLRNVMDRRRSRLARRWRFNQFQFIGVMARDWVFGAAVADLKLIANGFFYLYDFTSGALLEHSSLQPLARGTHIEPRPEDGAAHYRKGGVDMRILADGHSRQLTITAPGDIRILLDLQQDEDPLRLVSRAGYNGWAFTRKSAGLPVDGEVRWGDRVWRCDEQCRGSIDWSCGFMRRETAWNWACLAGRLGDGRSLGLNLAAGVNETGVTENALWLDGRCIRLGLADFRFDRYRPETPWRVTTSDGRVDLHFVPAGVRRERLNALVLASNFRQFAGTFEGVVVDDQGRELAVTGLRGLMEDHYARW</sequence>
<evidence type="ECO:0000313" key="1">
    <source>
        <dbReference type="EMBL" id="PHQ15065.1"/>
    </source>
</evidence>
<accession>A0A2G1UKU1</accession>
<proteinExistence type="predicted"/>
<dbReference type="InterPro" id="IPR021243">
    <property type="entry name" value="DUF2804"/>
</dbReference>
<organism evidence="1 2">
    <name type="scientific">Marinobacter profundi</name>
    <dbReference type="NCBI Taxonomy" id="2666256"/>
    <lineage>
        <taxon>Bacteria</taxon>
        <taxon>Pseudomonadati</taxon>
        <taxon>Pseudomonadota</taxon>
        <taxon>Gammaproteobacteria</taxon>
        <taxon>Pseudomonadales</taxon>
        <taxon>Marinobacteraceae</taxon>
        <taxon>Marinobacter</taxon>
    </lineage>
</organism>
<dbReference type="Pfam" id="PF10974">
    <property type="entry name" value="DUF2804"/>
    <property type="match status" value="1"/>
</dbReference>
<keyword evidence="2" id="KW-1185">Reference proteome</keyword>
<dbReference type="AlphaFoldDB" id="A0A2G1UKU1"/>
<protein>
    <recommendedName>
        <fullName evidence="3">DUF2804 domain-containing protein</fullName>
    </recommendedName>
</protein>
<reference evidence="1 2" key="1">
    <citation type="submission" date="2017-09" db="EMBL/GenBank/DDBJ databases">
        <title>The draft genome sequences of Marinobacter sp. PWS21.</title>
        <authorList>
            <person name="Cao J."/>
        </authorList>
    </citation>
    <scope>NUCLEOTIDE SEQUENCE [LARGE SCALE GENOMIC DNA]</scope>
    <source>
        <strain evidence="1 2">PWS21</strain>
    </source>
</reference>
<dbReference type="EMBL" id="NTFH01000008">
    <property type="protein sequence ID" value="PHQ15065.1"/>
    <property type="molecule type" value="Genomic_DNA"/>
</dbReference>